<keyword evidence="1" id="KW-0175">Coiled coil</keyword>
<name>A0A0L8FUH4_OCTBM</name>
<gene>
    <name evidence="3" type="ORF">OCBIM_22007471mg</name>
</gene>
<feature type="coiled-coil region" evidence="1">
    <location>
        <begin position="230"/>
        <end position="307"/>
    </location>
</feature>
<organism evidence="3">
    <name type="scientific">Octopus bimaculoides</name>
    <name type="common">California two-spotted octopus</name>
    <dbReference type="NCBI Taxonomy" id="37653"/>
    <lineage>
        <taxon>Eukaryota</taxon>
        <taxon>Metazoa</taxon>
        <taxon>Spiralia</taxon>
        <taxon>Lophotrochozoa</taxon>
        <taxon>Mollusca</taxon>
        <taxon>Cephalopoda</taxon>
        <taxon>Coleoidea</taxon>
        <taxon>Octopodiformes</taxon>
        <taxon>Octopoda</taxon>
        <taxon>Incirrata</taxon>
        <taxon>Octopodidae</taxon>
        <taxon>Octopus</taxon>
    </lineage>
</organism>
<dbReference type="OrthoDB" id="6256972at2759"/>
<sequence>MNRTASRPLPAPNKFQIQSIERKLEFQKNFMKEQQKQLKEQKRLIEELQSNQRCEQLKNEISMKMKINQGVNINPLSSIKSGGVKQQILNQTSKHSSAESCSPESQVESQTDSRAESQTDSWIESQMEFYAESHIESNTEIQTESEIGSQTDSWTGSRIGSRTGSRIGSQTESRTDSRTKSQTNSQTDSRTGSRTESYDESCPSASTRTSSQNRSQRHETFLSNLENRAIERKRLKTEREARKRREMEEKLMMQKKCIEERIKAEKEERKARVKAIEQQKRLEEQRKAEQEQRMKELEELNSKADDFYRLYLLKIYGVLPWKEFIAKIHNTESKAIEMDKCRIQKKILMGWHNHVQKLISVKTNSADIFYEKTLVRRHFICWKNHKNYQLALEKKAKKYFASNLCRTVFTAWVTYANEQTIASWEQEELAQKFYLTHLLQKMLNSWKLLPDIQRKEQERHQRKNELRHKVAMLLPDFYASIDSQVE</sequence>
<feature type="coiled-coil region" evidence="1">
    <location>
        <begin position="17"/>
        <end position="58"/>
    </location>
</feature>
<feature type="region of interest" description="Disordered" evidence="2">
    <location>
        <begin position="87"/>
        <end position="119"/>
    </location>
</feature>
<feature type="compositionally biased region" description="Polar residues" evidence="2">
    <location>
        <begin position="180"/>
        <end position="190"/>
    </location>
</feature>
<proteinExistence type="predicted"/>
<dbReference type="AlphaFoldDB" id="A0A0L8FUH4"/>
<dbReference type="OMA" id="QNKEGAR"/>
<evidence type="ECO:0008006" key="4">
    <source>
        <dbReference type="Google" id="ProtNLM"/>
    </source>
</evidence>
<dbReference type="EMBL" id="KQ426356">
    <property type="protein sequence ID" value="KOF68352.1"/>
    <property type="molecule type" value="Genomic_DNA"/>
</dbReference>
<dbReference type="PANTHER" id="PTHR22028:SF5">
    <property type="entry name" value="COILED-COIL DOMAIN-CONTAINING PROTEIN 191"/>
    <property type="match status" value="1"/>
</dbReference>
<dbReference type="InterPro" id="IPR052270">
    <property type="entry name" value="CACF_protein"/>
</dbReference>
<evidence type="ECO:0000313" key="3">
    <source>
        <dbReference type="EMBL" id="KOF68352.1"/>
    </source>
</evidence>
<dbReference type="KEGG" id="obi:106881062"/>
<accession>A0A0L8FUH4</accession>
<feature type="region of interest" description="Disordered" evidence="2">
    <location>
        <begin position="136"/>
        <end position="226"/>
    </location>
</feature>
<feature type="compositionally biased region" description="Low complexity" evidence="2">
    <location>
        <begin position="204"/>
        <end position="214"/>
    </location>
</feature>
<evidence type="ECO:0000256" key="2">
    <source>
        <dbReference type="SAM" id="MobiDB-lite"/>
    </source>
</evidence>
<evidence type="ECO:0000256" key="1">
    <source>
        <dbReference type="SAM" id="Coils"/>
    </source>
</evidence>
<feature type="compositionally biased region" description="Polar residues" evidence="2">
    <location>
        <begin position="138"/>
        <end position="172"/>
    </location>
</feature>
<feature type="compositionally biased region" description="Polar residues" evidence="2">
    <location>
        <begin position="87"/>
        <end position="110"/>
    </location>
</feature>
<protein>
    <recommendedName>
        <fullName evidence="4">Sfi1 spindle body domain-containing protein</fullName>
    </recommendedName>
</protein>
<dbReference type="PANTHER" id="PTHR22028">
    <property type="entry name" value="SFI1 SPINDLE BODY DOMAIN-CONTAINING PROTEIN-RELATED"/>
    <property type="match status" value="1"/>
</dbReference>
<reference evidence="3" key="1">
    <citation type="submission" date="2015-07" db="EMBL/GenBank/DDBJ databases">
        <title>MeaNS - Measles Nucleotide Surveillance Program.</title>
        <authorList>
            <person name="Tran T."/>
            <person name="Druce J."/>
        </authorList>
    </citation>
    <scope>NUCLEOTIDE SEQUENCE</scope>
    <source>
        <strain evidence="3">UCB-OBI-ISO-001</strain>
        <tissue evidence="3">Gonad</tissue>
    </source>
</reference>